<accession>A0AAN9S4P4</accession>
<proteinExistence type="predicted"/>
<keyword evidence="2" id="KW-1185">Reference proteome</keyword>
<dbReference type="Gene3D" id="3.40.50.2000">
    <property type="entry name" value="Glycogen Phosphorylase B"/>
    <property type="match status" value="1"/>
</dbReference>
<protein>
    <submittedName>
        <fullName evidence="1">Uncharacterized protein</fullName>
    </submittedName>
</protein>
<reference evidence="1 2" key="1">
    <citation type="submission" date="2024-01" db="EMBL/GenBank/DDBJ databases">
        <title>The genomes of 5 underutilized Papilionoideae crops provide insights into root nodulation and disease resistanc.</title>
        <authorList>
            <person name="Jiang F."/>
        </authorList>
    </citation>
    <scope>NUCLEOTIDE SEQUENCE [LARGE SCALE GENOMIC DNA]</scope>
    <source>
        <strain evidence="1">DUOXIRENSHENG_FW03</strain>
        <tissue evidence="1">Leaves</tissue>
    </source>
</reference>
<evidence type="ECO:0000313" key="2">
    <source>
        <dbReference type="Proteomes" id="UP001386955"/>
    </source>
</evidence>
<name>A0AAN9S4P4_PSOTE</name>
<comment type="caution">
    <text evidence="1">The sequence shown here is derived from an EMBL/GenBank/DDBJ whole genome shotgun (WGS) entry which is preliminary data.</text>
</comment>
<dbReference type="Proteomes" id="UP001386955">
    <property type="component" value="Unassembled WGS sequence"/>
</dbReference>
<dbReference type="AlphaFoldDB" id="A0AAN9S4P4"/>
<sequence>MRDGGLIASVVNETKLKVNVEKELVLQAEEEDMEALLGTYALFFFILNGIKVRLQIRLQLRRCHSQPRSLETWSNPFHDASSNGSHNATPTATTHFLMTAIKVGRNKAVDKNINPLIGFTGRLEKKKGSDILAEAIPQFMKENVQLVALIGPDRVAVEIASTAQIPSDLGVSALHRRVSAAQIPADLGAFGAFSAACSSGSPSPSSGSTATLQIVPDPVGCWRFGTSRAACSTAFPSASPRRDLVGAGPPAL</sequence>
<organism evidence="1 2">
    <name type="scientific">Psophocarpus tetragonolobus</name>
    <name type="common">Winged bean</name>
    <name type="synonym">Dolichos tetragonolobus</name>
    <dbReference type="NCBI Taxonomy" id="3891"/>
    <lineage>
        <taxon>Eukaryota</taxon>
        <taxon>Viridiplantae</taxon>
        <taxon>Streptophyta</taxon>
        <taxon>Embryophyta</taxon>
        <taxon>Tracheophyta</taxon>
        <taxon>Spermatophyta</taxon>
        <taxon>Magnoliopsida</taxon>
        <taxon>eudicotyledons</taxon>
        <taxon>Gunneridae</taxon>
        <taxon>Pentapetalae</taxon>
        <taxon>rosids</taxon>
        <taxon>fabids</taxon>
        <taxon>Fabales</taxon>
        <taxon>Fabaceae</taxon>
        <taxon>Papilionoideae</taxon>
        <taxon>50 kb inversion clade</taxon>
        <taxon>NPAAA clade</taxon>
        <taxon>indigoferoid/millettioid clade</taxon>
        <taxon>Phaseoleae</taxon>
        <taxon>Psophocarpus</taxon>
    </lineage>
</organism>
<gene>
    <name evidence="1" type="ORF">VNO78_23312</name>
</gene>
<dbReference type="EMBL" id="JAYMYS010000006">
    <property type="protein sequence ID" value="KAK7388496.1"/>
    <property type="molecule type" value="Genomic_DNA"/>
</dbReference>
<evidence type="ECO:0000313" key="1">
    <source>
        <dbReference type="EMBL" id="KAK7388496.1"/>
    </source>
</evidence>
<dbReference type="SUPFAM" id="SSF53756">
    <property type="entry name" value="UDP-Glycosyltransferase/glycogen phosphorylase"/>
    <property type="match status" value="1"/>
</dbReference>